<dbReference type="InterPro" id="IPR000719">
    <property type="entry name" value="Prot_kinase_dom"/>
</dbReference>
<evidence type="ECO:0000256" key="2">
    <source>
        <dbReference type="ARBA" id="ARBA00022670"/>
    </source>
</evidence>
<dbReference type="InterPro" id="IPR011009">
    <property type="entry name" value="Kinase-like_dom_sf"/>
</dbReference>
<keyword evidence="7" id="KW-1185">Reference proteome</keyword>
<evidence type="ECO:0000256" key="4">
    <source>
        <dbReference type="ARBA" id="ARBA00022807"/>
    </source>
</evidence>
<dbReference type="GO" id="GO:0004672">
    <property type="term" value="F:protein kinase activity"/>
    <property type="evidence" value="ECO:0007669"/>
    <property type="project" value="InterPro"/>
</dbReference>
<dbReference type="Pfam" id="PF00112">
    <property type="entry name" value="Peptidase_C1"/>
    <property type="match status" value="1"/>
</dbReference>
<protein>
    <recommendedName>
        <fullName evidence="6">Protein kinase domain-containing protein</fullName>
    </recommendedName>
</protein>
<dbReference type="InterPro" id="IPR000668">
    <property type="entry name" value="Peptidase_C1A_C"/>
</dbReference>
<dbReference type="InterPro" id="IPR039417">
    <property type="entry name" value="Peptidase_C1A_papain-like"/>
</dbReference>
<keyword evidence="3" id="KW-0378">Hydrolase</keyword>
<dbReference type="Gene3D" id="3.90.70.10">
    <property type="entry name" value="Cysteine proteinases"/>
    <property type="match status" value="1"/>
</dbReference>
<dbReference type="CDD" id="cd02248">
    <property type="entry name" value="Peptidase_C1A"/>
    <property type="match status" value="1"/>
</dbReference>
<evidence type="ECO:0000313" key="7">
    <source>
        <dbReference type="Proteomes" id="UP000887575"/>
    </source>
</evidence>
<evidence type="ECO:0000259" key="6">
    <source>
        <dbReference type="PROSITE" id="PS50011"/>
    </source>
</evidence>
<organism evidence="7 8">
    <name type="scientific">Mesorhabditis belari</name>
    <dbReference type="NCBI Taxonomy" id="2138241"/>
    <lineage>
        <taxon>Eukaryota</taxon>
        <taxon>Metazoa</taxon>
        <taxon>Ecdysozoa</taxon>
        <taxon>Nematoda</taxon>
        <taxon>Chromadorea</taxon>
        <taxon>Rhabditida</taxon>
        <taxon>Rhabditina</taxon>
        <taxon>Rhabditomorpha</taxon>
        <taxon>Rhabditoidea</taxon>
        <taxon>Rhabditidae</taxon>
        <taxon>Mesorhabditinae</taxon>
        <taxon>Mesorhabditis</taxon>
    </lineage>
</organism>
<keyword evidence="5" id="KW-1015">Disulfide bond</keyword>
<dbReference type="PROSITE" id="PS00139">
    <property type="entry name" value="THIOL_PROTEASE_CYS"/>
    <property type="match status" value="1"/>
</dbReference>
<dbReference type="WBParaSite" id="MBELARI_LOCUS15360">
    <property type="protein sequence ID" value="MBELARI_LOCUS15360"/>
    <property type="gene ID" value="MBELARI_LOCUS15360"/>
</dbReference>
<evidence type="ECO:0000256" key="5">
    <source>
        <dbReference type="ARBA" id="ARBA00023157"/>
    </source>
</evidence>
<dbReference type="InterPro" id="IPR013128">
    <property type="entry name" value="Peptidase_C1A"/>
</dbReference>
<dbReference type="PROSITE" id="PS00640">
    <property type="entry name" value="THIOL_PROTEASE_ASN"/>
    <property type="match status" value="1"/>
</dbReference>
<sequence>MSDVLNFAATEAQDFLNEQKFLLSDGAWGTDLKPNNIFVTTKFVLKVGDFGSAKMCDATMSAADSGGTYRYMCLEQFNGKVSIRNDVYSIGLVSWEIVERRKVFSIYGHRNFEHQRFFRELVEGKVKLEQPECPSDLQELIQRAIVFDHQKRLYPGELLANLNLIKTKDEQDFIKILETQESLIRPIGFDKTMNWMVCKKDPFEEPQKKVSKEDCSQWNSICGNKENQKRNRVKFELGDDLYQLDDPPHSICHHDRKCPKIGGVPWESPEDAQIPFYECTSQEDIDRIKAYSLITQIFHFRQRYRSFRRTNLSNGADKVKRDKDNILSDDELKHFNDFNAKFHRTCADETPKCKEQKLNFAKNLAKLRRIKEQTKEKSFVVGLHPFMDESEKEMRKRLMDKEIMPKSIGMKQIQRSPEGAKAKINPSSFDWRNTGAVNPVKDQKQCGSCWAFSTIATVETIDNYVHCRDTTESRVSYSEQMVMDCTYYNASVPEKEQYDGCDGGWPSSALKRIMITGTETEKQDHYLAGKGVCPLGLAEKKRPVAAHPISNWANLTGDVDAMVDFIANKAPFAFCMMICEDFFGYQSGVYDSTNCTEDNAVGGHAVAVMGYGTTDTGIDYWLVRNSWGPTWGEDGYFRIRRGTNVAGCEDSNVAGPIPVDSRDCPNNKLHRAHHHINPHTQQDFVLI</sequence>
<dbReference type="InterPro" id="IPR000169">
    <property type="entry name" value="Pept_cys_AS"/>
</dbReference>
<evidence type="ECO:0000256" key="3">
    <source>
        <dbReference type="ARBA" id="ARBA00022801"/>
    </source>
</evidence>
<proteinExistence type="inferred from homology"/>
<dbReference type="InterPro" id="IPR025660">
    <property type="entry name" value="Pept_his_AS"/>
</dbReference>
<dbReference type="AlphaFoldDB" id="A0AAF3EMT5"/>
<dbReference type="SUPFAM" id="SSF54001">
    <property type="entry name" value="Cysteine proteinases"/>
    <property type="match status" value="1"/>
</dbReference>
<keyword evidence="4" id="KW-0788">Thiol protease</keyword>
<dbReference type="Proteomes" id="UP000887575">
    <property type="component" value="Unassembled WGS sequence"/>
</dbReference>
<dbReference type="PROSITE" id="PS50011">
    <property type="entry name" value="PROTEIN_KINASE_DOM"/>
    <property type="match status" value="1"/>
</dbReference>
<dbReference type="Gene3D" id="1.10.510.10">
    <property type="entry name" value="Transferase(Phosphotransferase) domain 1"/>
    <property type="match status" value="1"/>
</dbReference>
<evidence type="ECO:0000256" key="1">
    <source>
        <dbReference type="ARBA" id="ARBA00008455"/>
    </source>
</evidence>
<dbReference type="GO" id="GO:0005524">
    <property type="term" value="F:ATP binding"/>
    <property type="evidence" value="ECO:0007669"/>
    <property type="project" value="InterPro"/>
</dbReference>
<dbReference type="GO" id="GO:0008234">
    <property type="term" value="F:cysteine-type peptidase activity"/>
    <property type="evidence" value="ECO:0007669"/>
    <property type="project" value="UniProtKB-KW"/>
</dbReference>
<comment type="similarity">
    <text evidence="1">Belongs to the peptidase C1 family.</text>
</comment>
<dbReference type="InterPro" id="IPR025661">
    <property type="entry name" value="Pept_asp_AS"/>
</dbReference>
<accession>A0AAF3EMT5</accession>
<dbReference type="SMART" id="SM00645">
    <property type="entry name" value="Pept_C1"/>
    <property type="match status" value="1"/>
</dbReference>
<dbReference type="PANTHER" id="PTHR12411">
    <property type="entry name" value="CYSTEINE PROTEASE FAMILY C1-RELATED"/>
    <property type="match status" value="1"/>
</dbReference>
<reference evidence="8" key="1">
    <citation type="submission" date="2024-02" db="UniProtKB">
        <authorList>
            <consortium name="WormBaseParasite"/>
        </authorList>
    </citation>
    <scope>IDENTIFICATION</scope>
</reference>
<dbReference type="PRINTS" id="PR00705">
    <property type="entry name" value="PAPAIN"/>
</dbReference>
<dbReference type="SMART" id="SM00220">
    <property type="entry name" value="S_TKc"/>
    <property type="match status" value="1"/>
</dbReference>
<name>A0AAF3EMT5_9BILA</name>
<feature type="domain" description="Protein kinase" evidence="6">
    <location>
        <begin position="1"/>
        <end position="174"/>
    </location>
</feature>
<dbReference type="InterPro" id="IPR038765">
    <property type="entry name" value="Papain-like_cys_pep_sf"/>
</dbReference>
<dbReference type="Pfam" id="PF00069">
    <property type="entry name" value="Pkinase"/>
    <property type="match status" value="1"/>
</dbReference>
<dbReference type="SUPFAM" id="SSF56112">
    <property type="entry name" value="Protein kinase-like (PK-like)"/>
    <property type="match status" value="1"/>
</dbReference>
<dbReference type="PROSITE" id="PS00639">
    <property type="entry name" value="THIOL_PROTEASE_HIS"/>
    <property type="match status" value="1"/>
</dbReference>
<keyword evidence="2" id="KW-0645">Protease</keyword>
<dbReference type="GO" id="GO:0006508">
    <property type="term" value="P:proteolysis"/>
    <property type="evidence" value="ECO:0007669"/>
    <property type="project" value="UniProtKB-KW"/>
</dbReference>
<evidence type="ECO:0000313" key="8">
    <source>
        <dbReference type="WBParaSite" id="MBELARI_LOCUS15360"/>
    </source>
</evidence>